<evidence type="ECO:0000256" key="2">
    <source>
        <dbReference type="ARBA" id="ARBA00022730"/>
    </source>
</evidence>
<accession>A0A380TM55</accession>
<dbReference type="InterPro" id="IPR000702">
    <property type="entry name" value="Ribosomal_uL6-like"/>
</dbReference>
<gene>
    <name evidence="7" type="primary">rplF</name>
    <name evidence="7" type="ORF">DF3PB_900007</name>
</gene>
<evidence type="ECO:0000313" key="7">
    <source>
        <dbReference type="EMBL" id="SUS08841.1"/>
    </source>
</evidence>
<comment type="similarity">
    <text evidence="1">Belongs to the universal ribosomal protein uL6 family.</text>
</comment>
<evidence type="ECO:0000256" key="1">
    <source>
        <dbReference type="ARBA" id="ARBA00009356"/>
    </source>
</evidence>
<dbReference type="FunFam" id="3.90.930.12:FF:000002">
    <property type="entry name" value="50S ribosomal protein L6"/>
    <property type="match status" value="1"/>
</dbReference>
<feature type="domain" description="Large ribosomal subunit protein uL6 alpha-beta" evidence="6">
    <location>
        <begin position="91"/>
        <end position="164"/>
    </location>
</feature>
<dbReference type="InterPro" id="IPR020040">
    <property type="entry name" value="Ribosomal_uL6_a/b-dom"/>
</dbReference>
<keyword evidence="5" id="KW-0687">Ribonucleoprotein</keyword>
<dbReference type="GO" id="GO:0003735">
    <property type="term" value="F:structural constituent of ribosome"/>
    <property type="evidence" value="ECO:0007669"/>
    <property type="project" value="InterPro"/>
</dbReference>
<dbReference type="SUPFAM" id="SSF56053">
    <property type="entry name" value="Ribosomal protein L6"/>
    <property type="match status" value="2"/>
</dbReference>
<feature type="domain" description="Large ribosomal subunit protein uL6 alpha-beta" evidence="6">
    <location>
        <begin position="11"/>
        <end position="82"/>
    </location>
</feature>
<dbReference type="FunFam" id="3.90.930.12:FF:000001">
    <property type="entry name" value="50S ribosomal protein L6"/>
    <property type="match status" value="1"/>
</dbReference>
<evidence type="ECO:0000256" key="5">
    <source>
        <dbReference type="ARBA" id="ARBA00023274"/>
    </source>
</evidence>
<proteinExistence type="inferred from homology"/>
<dbReference type="AlphaFoldDB" id="A0A380TM55"/>
<keyword evidence="2" id="KW-0699">rRNA-binding</keyword>
<dbReference type="PANTHER" id="PTHR11655">
    <property type="entry name" value="60S/50S RIBOSOMAL PROTEIN L6/L9"/>
    <property type="match status" value="1"/>
</dbReference>
<keyword evidence="3" id="KW-0694">RNA-binding</keyword>
<dbReference type="PRINTS" id="PR00059">
    <property type="entry name" value="RIBOSOMALL6"/>
</dbReference>
<reference evidence="7" key="1">
    <citation type="submission" date="2018-07" db="EMBL/GenBank/DDBJ databases">
        <authorList>
            <person name="Quirk P.G."/>
            <person name="Krulwich T.A."/>
        </authorList>
    </citation>
    <scope>NUCLEOTIDE SEQUENCE</scope>
</reference>
<dbReference type="Gene3D" id="3.90.930.12">
    <property type="entry name" value="Ribosomal protein L6, alpha-beta domain"/>
    <property type="match status" value="2"/>
</dbReference>
<dbReference type="HAMAP" id="MF_01365_B">
    <property type="entry name" value="Ribosomal_uL6_B"/>
    <property type="match status" value="1"/>
</dbReference>
<sequence length="177" mass="19341">MSRVGKNPVPVPAGVEVAITGQQIKAKGKLGALSLDLMREVSIEQENGAVVVRPRDDSIRARMMWGTARTLVANLVTGVSTGFSRKLDINGVGYRAQLQGSTLVLQLGYSHDIRYPIPEGIKIECPDLTHIIVHGTDKQQVGQVAAVIRGFRPVEPYKAKGIKYDDEIVLRKEGKKK</sequence>
<dbReference type="PANTHER" id="PTHR11655:SF14">
    <property type="entry name" value="LARGE RIBOSOMAL SUBUNIT PROTEIN UL6M"/>
    <property type="match status" value="1"/>
</dbReference>
<organism evidence="7">
    <name type="scientific">metagenome</name>
    <dbReference type="NCBI Taxonomy" id="256318"/>
    <lineage>
        <taxon>unclassified sequences</taxon>
        <taxon>metagenomes</taxon>
    </lineage>
</organism>
<dbReference type="NCBIfam" id="TIGR03654">
    <property type="entry name" value="L6_bact"/>
    <property type="match status" value="1"/>
</dbReference>
<evidence type="ECO:0000259" key="6">
    <source>
        <dbReference type="Pfam" id="PF00347"/>
    </source>
</evidence>
<keyword evidence="4" id="KW-0689">Ribosomal protein</keyword>
<dbReference type="GO" id="GO:0019843">
    <property type="term" value="F:rRNA binding"/>
    <property type="evidence" value="ECO:0007669"/>
    <property type="project" value="UniProtKB-KW"/>
</dbReference>
<dbReference type="PIRSF" id="PIRSF002162">
    <property type="entry name" value="Ribosomal_L6"/>
    <property type="match status" value="1"/>
</dbReference>
<evidence type="ECO:0000256" key="3">
    <source>
        <dbReference type="ARBA" id="ARBA00022884"/>
    </source>
</evidence>
<name>A0A380TM55_9ZZZZ</name>
<dbReference type="EMBL" id="UIDG01000646">
    <property type="protein sequence ID" value="SUS08841.1"/>
    <property type="molecule type" value="Genomic_DNA"/>
</dbReference>
<dbReference type="Pfam" id="PF00347">
    <property type="entry name" value="Ribosomal_L6"/>
    <property type="match status" value="2"/>
</dbReference>
<evidence type="ECO:0000256" key="4">
    <source>
        <dbReference type="ARBA" id="ARBA00022980"/>
    </source>
</evidence>
<dbReference type="InterPro" id="IPR019906">
    <property type="entry name" value="Ribosomal_uL6_bac-type"/>
</dbReference>
<dbReference type="GO" id="GO:0002181">
    <property type="term" value="P:cytoplasmic translation"/>
    <property type="evidence" value="ECO:0007669"/>
    <property type="project" value="TreeGrafter"/>
</dbReference>
<dbReference type="GO" id="GO:0022625">
    <property type="term" value="C:cytosolic large ribosomal subunit"/>
    <property type="evidence" value="ECO:0007669"/>
    <property type="project" value="TreeGrafter"/>
</dbReference>
<dbReference type="InterPro" id="IPR036789">
    <property type="entry name" value="Ribosomal_uL6-like_a/b-dom_sf"/>
</dbReference>
<protein>
    <submittedName>
        <fullName evidence="7">50S ribosomal subunit protein L6</fullName>
    </submittedName>
</protein>